<dbReference type="AlphaFoldDB" id="A0A5D2ECC0"/>
<organism evidence="1 2">
    <name type="scientific">Gossypium darwinii</name>
    <name type="common">Darwin's cotton</name>
    <name type="synonym">Gossypium barbadense var. darwinii</name>
    <dbReference type="NCBI Taxonomy" id="34276"/>
    <lineage>
        <taxon>Eukaryota</taxon>
        <taxon>Viridiplantae</taxon>
        <taxon>Streptophyta</taxon>
        <taxon>Embryophyta</taxon>
        <taxon>Tracheophyta</taxon>
        <taxon>Spermatophyta</taxon>
        <taxon>Magnoliopsida</taxon>
        <taxon>eudicotyledons</taxon>
        <taxon>Gunneridae</taxon>
        <taxon>Pentapetalae</taxon>
        <taxon>rosids</taxon>
        <taxon>malvids</taxon>
        <taxon>Malvales</taxon>
        <taxon>Malvaceae</taxon>
        <taxon>Malvoideae</taxon>
        <taxon>Gossypium</taxon>
    </lineage>
</organism>
<proteinExistence type="predicted"/>
<protein>
    <submittedName>
        <fullName evidence="1">Uncharacterized protein</fullName>
    </submittedName>
</protein>
<keyword evidence="2" id="KW-1185">Reference proteome</keyword>
<dbReference type="EMBL" id="CM017699">
    <property type="protein sequence ID" value="TYG90628.1"/>
    <property type="molecule type" value="Genomic_DNA"/>
</dbReference>
<evidence type="ECO:0000313" key="2">
    <source>
        <dbReference type="Proteomes" id="UP000323506"/>
    </source>
</evidence>
<gene>
    <name evidence="1" type="ORF">ES288_A12G197100v1</name>
</gene>
<name>A0A5D2ECC0_GOSDA</name>
<reference evidence="1 2" key="1">
    <citation type="submission" date="2019-06" db="EMBL/GenBank/DDBJ databases">
        <title>WGS assembly of Gossypium darwinii.</title>
        <authorList>
            <person name="Chen Z.J."/>
            <person name="Sreedasyam A."/>
            <person name="Ando A."/>
            <person name="Song Q."/>
            <person name="De L."/>
            <person name="Hulse-Kemp A."/>
            <person name="Ding M."/>
            <person name="Ye W."/>
            <person name="Kirkbride R."/>
            <person name="Jenkins J."/>
            <person name="Plott C."/>
            <person name="Lovell J."/>
            <person name="Lin Y.-M."/>
            <person name="Vaughn R."/>
            <person name="Liu B."/>
            <person name="Li W."/>
            <person name="Simpson S."/>
            <person name="Scheffler B."/>
            <person name="Saski C."/>
            <person name="Grover C."/>
            <person name="Hu G."/>
            <person name="Conover J."/>
            <person name="Carlson J."/>
            <person name="Shu S."/>
            <person name="Boston L."/>
            <person name="Williams M."/>
            <person name="Peterson D."/>
            <person name="Mcgee K."/>
            <person name="Jones D."/>
            <person name="Wendel J."/>
            <person name="Stelly D."/>
            <person name="Grimwood J."/>
            <person name="Schmutz J."/>
        </authorList>
    </citation>
    <scope>NUCLEOTIDE SEQUENCE [LARGE SCALE GENOMIC DNA]</scope>
    <source>
        <strain evidence="1">1808015.09</strain>
    </source>
</reference>
<sequence>MYTYSQHVVPTLNHHCFNLFQNGRKLNGNWPFLQATTIKAKILIPYTFPLFCRFSPLPNTKLHIQAWGMIFQP</sequence>
<accession>A0A5D2ECC0</accession>
<dbReference type="Proteomes" id="UP000323506">
    <property type="component" value="Chromosome A12"/>
</dbReference>
<evidence type="ECO:0000313" key="1">
    <source>
        <dbReference type="EMBL" id="TYG90628.1"/>
    </source>
</evidence>